<sequence>MVLFLVFTGMVVTAMTSSGSSDFGGLVMIGPIPIAFGSSSGIASIMMWFLLFW</sequence>
<dbReference type="Proteomes" id="UP001396646">
    <property type="component" value="Unassembled WGS sequence"/>
</dbReference>
<reference evidence="2 3" key="1">
    <citation type="submission" date="2024-04" db="EMBL/GenBank/DDBJ databases">
        <title>Methanococcoides sp. LMO-2.</title>
        <authorList>
            <person name="Liang L."/>
        </authorList>
    </citation>
    <scope>NUCLEOTIDE SEQUENCE [LARGE SCALE GENOMIC DNA]</scope>
    <source>
        <strain evidence="2 3">LMO-2</strain>
    </source>
</reference>
<proteinExistence type="predicted"/>
<feature type="transmembrane region" description="Helical" evidence="1">
    <location>
        <begin position="28"/>
        <end position="52"/>
    </location>
</feature>
<accession>A0ABU9KTK5</accession>
<dbReference type="InterPro" id="IPR002849">
    <property type="entry name" value="DUF131"/>
</dbReference>
<dbReference type="Pfam" id="PF01998">
    <property type="entry name" value="DUF131"/>
    <property type="match status" value="1"/>
</dbReference>
<dbReference type="RefSeq" id="WP_342127363.1">
    <property type="nucleotide sequence ID" value="NZ_JBCAUS010000006.1"/>
</dbReference>
<keyword evidence="1" id="KW-1133">Transmembrane helix</keyword>
<protein>
    <submittedName>
        <fullName evidence="2">DUF131 domain-containing protein</fullName>
    </submittedName>
</protein>
<name>A0ABU9KTK5_9EURY</name>
<dbReference type="EMBL" id="JBCAUS010000006">
    <property type="protein sequence ID" value="MEL4305721.1"/>
    <property type="molecule type" value="Genomic_DNA"/>
</dbReference>
<organism evidence="2 3">
    <name type="scientific">Methanococcoides cohabitans</name>
    <dbReference type="NCBI Taxonomy" id="3136559"/>
    <lineage>
        <taxon>Archaea</taxon>
        <taxon>Methanobacteriati</taxon>
        <taxon>Methanobacteriota</taxon>
        <taxon>Stenosarchaea group</taxon>
        <taxon>Methanomicrobia</taxon>
        <taxon>Methanosarcinales</taxon>
        <taxon>Methanosarcinaceae</taxon>
        <taxon>Methanococcoides</taxon>
    </lineage>
</organism>
<dbReference type="NCBIfam" id="TIGR00304">
    <property type="entry name" value="TIGR00304 family membrane protein"/>
    <property type="match status" value="1"/>
</dbReference>
<evidence type="ECO:0000256" key="1">
    <source>
        <dbReference type="SAM" id="Phobius"/>
    </source>
</evidence>
<keyword evidence="1" id="KW-0472">Membrane</keyword>
<keyword evidence="3" id="KW-1185">Reference proteome</keyword>
<keyword evidence="1" id="KW-0812">Transmembrane</keyword>
<evidence type="ECO:0000313" key="2">
    <source>
        <dbReference type="EMBL" id="MEL4305721.1"/>
    </source>
</evidence>
<comment type="caution">
    <text evidence="2">The sequence shown here is derived from an EMBL/GenBank/DDBJ whole genome shotgun (WGS) entry which is preliminary data.</text>
</comment>
<gene>
    <name evidence="2" type="ORF">WOA13_07790</name>
</gene>
<evidence type="ECO:0000313" key="3">
    <source>
        <dbReference type="Proteomes" id="UP001396646"/>
    </source>
</evidence>